<protein>
    <submittedName>
        <fullName evidence="1">Uncharacterized protein</fullName>
    </submittedName>
</protein>
<reference evidence="1" key="2">
    <citation type="journal article" date="2015" name="Data Brief">
        <title>Shoot transcriptome of the giant reed, Arundo donax.</title>
        <authorList>
            <person name="Barrero R.A."/>
            <person name="Guerrero F.D."/>
            <person name="Moolhuijzen P."/>
            <person name="Goolsby J.A."/>
            <person name="Tidwell J."/>
            <person name="Bellgard S.E."/>
            <person name="Bellgard M.I."/>
        </authorList>
    </citation>
    <scope>NUCLEOTIDE SEQUENCE</scope>
    <source>
        <tissue evidence="1">Shoot tissue taken approximately 20 cm above the soil surface</tissue>
    </source>
</reference>
<dbReference type="AlphaFoldDB" id="A0A0A9B5T0"/>
<proteinExistence type="predicted"/>
<sequence>MCIVLFYFIRCDYYAFVYVCSHLSLVRCSFRW</sequence>
<name>A0A0A9B5T0_ARUDO</name>
<reference evidence="1" key="1">
    <citation type="submission" date="2014-09" db="EMBL/GenBank/DDBJ databases">
        <authorList>
            <person name="Magalhaes I.L.F."/>
            <person name="Oliveira U."/>
            <person name="Santos F.R."/>
            <person name="Vidigal T.H.D.A."/>
            <person name="Brescovit A.D."/>
            <person name="Santos A.J."/>
        </authorList>
    </citation>
    <scope>NUCLEOTIDE SEQUENCE</scope>
    <source>
        <tissue evidence="1">Shoot tissue taken approximately 20 cm above the soil surface</tissue>
    </source>
</reference>
<evidence type="ECO:0000313" key="1">
    <source>
        <dbReference type="EMBL" id="JAD54637.1"/>
    </source>
</evidence>
<organism evidence="1">
    <name type="scientific">Arundo donax</name>
    <name type="common">Giant reed</name>
    <name type="synonym">Donax arundinaceus</name>
    <dbReference type="NCBI Taxonomy" id="35708"/>
    <lineage>
        <taxon>Eukaryota</taxon>
        <taxon>Viridiplantae</taxon>
        <taxon>Streptophyta</taxon>
        <taxon>Embryophyta</taxon>
        <taxon>Tracheophyta</taxon>
        <taxon>Spermatophyta</taxon>
        <taxon>Magnoliopsida</taxon>
        <taxon>Liliopsida</taxon>
        <taxon>Poales</taxon>
        <taxon>Poaceae</taxon>
        <taxon>PACMAD clade</taxon>
        <taxon>Arundinoideae</taxon>
        <taxon>Arundineae</taxon>
        <taxon>Arundo</taxon>
    </lineage>
</organism>
<dbReference type="EMBL" id="GBRH01243258">
    <property type="protein sequence ID" value="JAD54637.1"/>
    <property type="molecule type" value="Transcribed_RNA"/>
</dbReference>
<accession>A0A0A9B5T0</accession>